<accession>A0A4Y2BYH4</accession>
<dbReference type="PRINTS" id="PR00621">
    <property type="entry name" value="HISTONEH2B"/>
</dbReference>
<gene>
    <name evidence="2" type="ORF">AVEN_191734_1</name>
    <name evidence="3" type="ORF">AVEN_191777_1</name>
</gene>
<evidence type="ECO:0000313" key="3">
    <source>
        <dbReference type="EMBL" id="GBL97204.1"/>
    </source>
</evidence>
<proteinExistence type="inferred from homology"/>
<evidence type="ECO:0000313" key="4">
    <source>
        <dbReference type="Proteomes" id="UP000499080"/>
    </source>
</evidence>
<dbReference type="EMBL" id="BGPR01237019">
    <property type="protein sequence ID" value="GBL96366.1"/>
    <property type="molecule type" value="Genomic_DNA"/>
</dbReference>
<evidence type="ECO:0000256" key="1">
    <source>
        <dbReference type="ARBA" id="ARBA00006846"/>
    </source>
</evidence>
<dbReference type="SUPFAM" id="SSF47113">
    <property type="entry name" value="Histone-fold"/>
    <property type="match status" value="1"/>
</dbReference>
<dbReference type="InterPro" id="IPR000558">
    <property type="entry name" value="Histone_H2B"/>
</dbReference>
<name>A0A4Y2BYH4_ARAVE</name>
<organism evidence="2 4">
    <name type="scientific">Araneus ventricosus</name>
    <name type="common">Orbweaver spider</name>
    <name type="synonym">Epeira ventricosa</name>
    <dbReference type="NCBI Taxonomy" id="182803"/>
    <lineage>
        <taxon>Eukaryota</taxon>
        <taxon>Metazoa</taxon>
        <taxon>Ecdysozoa</taxon>
        <taxon>Arthropoda</taxon>
        <taxon>Chelicerata</taxon>
        <taxon>Arachnida</taxon>
        <taxon>Araneae</taxon>
        <taxon>Araneomorphae</taxon>
        <taxon>Entelegynae</taxon>
        <taxon>Araneoidea</taxon>
        <taxon>Araneidae</taxon>
        <taxon>Araneus</taxon>
    </lineage>
</organism>
<dbReference type="PANTHER" id="PTHR23428">
    <property type="entry name" value="HISTONE H2B"/>
    <property type="match status" value="1"/>
</dbReference>
<dbReference type="AlphaFoldDB" id="A0A4Y2BYH4"/>
<comment type="similarity">
    <text evidence="1">Belongs to the histone H2B family.</text>
</comment>
<reference evidence="2 4" key="1">
    <citation type="journal article" date="2019" name="Sci. Rep.">
        <title>Orb-weaving spider Araneus ventricosus genome elucidates the spidroin gene catalogue.</title>
        <authorList>
            <person name="Kono N."/>
            <person name="Nakamura H."/>
            <person name="Ohtoshi R."/>
            <person name="Moran D.A.P."/>
            <person name="Shinohara A."/>
            <person name="Yoshida Y."/>
            <person name="Fujiwara M."/>
            <person name="Mori M."/>
            <person name="Tomita M."/>
            <person name="Arakawa K."/>
        </authorList>
    </citation>
    <scope>NUCLEOTIDE SEQUENCE [LARGE SCALE GENOMIC DNA]</scope>
</reference>
<keyword evidence="4" id="KW-1185">Reference proteome</keyword>
<dbReference type="SMART" id="SM00427">
    <property type="entry name" value="H2B"/>
    <property type="match status" value="1"/>
</dbReference>
<dbReference type="GO" id="GO:0000786">
    <property type="term" value="C:nucleosome"/>
    <property type="evidence" value="ECO:0007669"/>
    <property type="project" value="InterPro"/>
</dbReference>
<comment type="caution">
    <text evidence="2">The sequence shown here is derived from an EMBL/GenBank/DDBJ whole genome shotgun (WGS) entry which is preliminary data.</text>
</comment>
<dbReference type="Proteomes" id="UP000499080">
    <property type="component" value="Unassembled WGS sequence"/>
</dbReference>
<dbReference type="GO" id="GO:0003677">
    <property type="term" value="F:DNA binding"/>
    <property type="evidence" value="ECO:0007669"/>
    <property type="project" value="InterPro"/>
</dbReference>
<evidence type="ECO:0000313" key="2">
    <source>
        <dbReference type="EMBL" id="GBL96366.1"/>
    </source>
</evidence>
<protein>
    <submittedName>
        <fullName evidence="2">Uncharacterized protein</fullName>
    </submittedName>
</protein>
<dbReference type="Gene3D" id="1.10.20.10">
    <property type="entry name" value="Histone, subunit A"/>
    <property type="match status" value="1"/>
</dbReference>
<dbReference type="GO" id="GO:0046982">
    <property type="term" value="F:protein heterodimerization activity"/>
    <property type="evidence" value="ECO:0007669"/>
    <property type="project" value="InterPro"/>
</dbReference>
<dbReference type="InterPro" id="IPR009072">
    <property type="entry name" value="Histone-fold"/>
</dbReference>
<dbReference type="EMBL" id="BGPR01237272">
    <property type="protein sequence ID" value="GBL97204.1"/>
    <property type="molecule type" value="Genomic_DNA"/>
</dbReference>
<dbReference type="GO" id="GO:0030527">
    <property type="term" value="F:structural constituent of chromatin"/>
    <property type="evidence" value="ECO:0007669"/>
    <property type="project" value="InterPro"/>
</dbReference>
<sequence>MLVIRRGGKTESNYFHLEILERSTLIFQAKPCLSFERVEAEPSRLGQYNKRNKISHRKIQTAVRLLLPGELAIPAVYEGTTAVTKYTSSK</sequence>